<dbReference type="InterPro" id="IPR026055">
    <property type="entry name" value="FAR"/>
</dbReference>
<comment type="caution">
    <text evidence="3">The sequence shown here is derived from an EMBL/GenBank/DDBJ whole genome shotgun (WGS) entry which is preliminary data.</text>
</comment>
<keyword evidence="1" id="KW-1133">Transmembrane helix</keyword>
<dbReference type="SUPFAM" id="SSF51735">
    <property type="entry name" value="NAD(P)-binding Rossmann-fold domains"/>
    <property type="match status" value="1"/>
</dbReference>
<gene>
    <name evidence="3" type="ORF">NQ317_005033</name>
</gene>
<accession>A0ABQ9JXU7</accession>
<keyword evidence="1" id="KW-0443">Lipid metabolism</keyword>
<keyword evidence="1" id="KW-0444">Lipid biosynthesis</keyword>
<evidence type="ECO:0000259" key="2">
    <source>
        <dbReference type="Pfam" id="PF07993"/>
    </source>
</evidence>
<dbReference type="EC" id="1.2.1.84" evidence="1"/>
<keyword evidence="1" id="KW-0521">NADP</keyword>
<feature type="transmembrane region" description="Helical" evidence="1">
    <location>
        <begin position="290"/>
        <end position="310"/>
    </location>
</feature>
<dbReference type="Proteomes" id="UP001162164">
    <property type="component" value="Unassembled WGS sequence"/>
</dbReference>
<dbReference type="PANTHER" id="PTHR11011:SF61">
    <property type="entry name" value="FATTY ACYL-COA REDUCTASE"/>
    <property type="match status" value="1"/>
</dbReference>
<evidence type="ECO:0000313" key="3">
    <source>
        <dbReference type="EMBL" id="KAJ8982562.1"/>
    </source>
</evidence>
<comment type="catalytic activity">
    <reaction evidence="1">
        <text>a long-chain fatty acyl-CoA + 2 NADPH + 2 H(+) = a long-chain primary fatty alcohol + 2 NADP(+) + CoA</text>
        <dbReference type="Rhea" id="RHEA:52716"/>
        <dbReference type="ChEBI" id="CHEBI:15378"/>
        <dbReference type="ChEBI" id="CHEBI:57287"/>
        <dbReference type="ChEBI" id="CHEBI:57783"/>
        <dbReference type="ChEBI" id="CHEBI:58349"/>
        <dbReference type="ChEBI" id="CHEBI:77396"/>
        <dbReference type="ChEBI" id="CHEBI:83139"/>
        <dbReference type="EC" id="1.2.1.84"/>
    </reaction>
</comment>
<evidence type="ECO:0000256" key="1">
    <source>
        <dbReference type="RuleBase" id="RU363097"/>
    </source>
</evidence>
<proteinExistence type="inferred from homology"/>
<protein>
    <recommendedName>
        <fullName evidence="1">Fatty acyl-CoA reductase</fullName>
        <ecNumber evidence="1">1.2.1.84</ecNumber>
    </recommendedName>
</protein>
<dbReference type="Pfam" id="PF07993">
    <property type="entry name" value="NAD_binding_4"/>
    <property type="match status" value="2"/>
</dbReference>
<keyword evidence="1" id="KW-0812">Transmembrane</keyword>
<comment type="function">
    <text evidence="1">Catalyzes the reduction of fatty acyl-CoA to fatty alcohols.</text>
</comment>
<organism evidence="3 4">
    <name type="scientific">Molorchus minor</name>
    <dbReference type="NCBI Taxonomy" id="1323400"/>
    <lineage>
        <taxon>Eukaryota</taxon>
        <taxon>Metazoa</taxon>
        <taxon>Ecdysozoa</taxon>
        <taxon>Arthropoda</taxon>
        <taxon>Hexapoda</taxon>
        <taxon>Insecta</taxon>
        <taxon>Pterygota</taxon>
        <taxon>Neoptera</taxon>
        <taxon>Endopterygota</taxon>
        <taxon>Coleoptera</taxon>
        <taxon>Polyphaga</taxon>
        <taxon>Cucujiformia</taxon>
        <taxon>Chrysomeloidea</taxon>
        <taxon>Cerambycidae</taxon>
        <taxon>Lamiinae</taxon>
        <taxon>Monochamini</taxon>
        <taxon>Molorchus</taxon>
    </lineage>
</organism>
<dbReference type="Gene3D" id="3.40.50.720">
    <property type="entry name" value="NAD(P)-binding Rossmann-like Domain"/>
    <property type="match status" value="1"/>
</dbReference>
<keyword evidence="4" id="KW-1185">Reference proteome</keyword>
<comment type="similarity">
    <text evidence="1">Belongs to the fatty acyl-CoA reductase family.</text>
</comment>
<feature type="domain" description="Thioester reductase (TE)" evidence="2">
    <location>
        <begin position="174"/>
        <end position="221"/>
    </location>
</feature>
<dbReference type="InterPro" id="IPR036291">
    <property type="entry name" value="NAD(P)-bd_dom_sf"/>
</dbReference>
<dbReference type="EMBL" id="JAPWTJ010000117">
    <property type="protein sequence ID" value="KAJ8982562.1"/>
    <property type="molecule type" value="Genomic_DNA"/>
</dbReference>
<keyword evidence="1" id="KW-0560">Oxidoreductase</keyword>
<dbReference type="PANTHER" id="PTHR11011">
    <property type="entry name" value="MALE STERILITY PROTEIN 2-RELATED"/>
    <property type="match status" value="1"/>
</dbReference>
<evidence type="ECO:0000313" key="4">
    <source>
        <dbReference type="Proteomes" id="UP001162164"/>
    </source>
</evidence>
<keyword evidence="1" id="KW-0472">Membrane</keyword>
<reference evidence="3" key="1">
    <citation type="journal article" date="2023" name="Insect Mol. Biol.">
        <title>Genome sequencing provides insights into the evolution of gene families encoding plant cell wall-degrading enzymes in longhorned beetles.</title>
        <authorList>
            <person name="Shin N.R."/>
            <person name="Okamura Y."/>
            <person name="Kirsch R."/>
            <person name="Pauchet Y."/>
        </authorList>
    </citation>
    <scope>NUCLEOTIDE SEQUENCE</scope>
    <source>
        <strain evidence="3">MMC_N1</strain>
    </source>
</reference>
<feature type="domain" description="Thioester reductase (TE)" evidence="2">
    <location>
        <begin position="19"/>
        <end position="121"/>
    </location>
</feature>
<sequence length="368" mass="41924">MDQLPDRIAELFKDRTVLISGATGFVGKALLEKLLRVTDVKRLYLLIRKKKGKSHNERVNEIFNNISKKPNAMKKCVPILGDVSEIDLGINNDDRQTLVNEIDFIIHSAATTRFDHTLKEALFIHVSTAYVNPKESILYEKIYDPPADPHEVLNSINWIKEDTMGKFTKTDSLLQRSFPGWCNSLQGPMGLFVGAGKGVIRSMYMDSKSYANFIPVDCTVSGIMAAAWNYLTFGDAPQIYNLCVPEKDFKITWEEIILNGYDVINNRVPFNNILWYPGGTLTKSKVYNNINFVLFQLIPALFIDMLFYLFGYKPITKHLSLQSDVIDVKNYLADCCLCVRRSILKETDDMLPAAKRKHENVSIPVYME</sequence>
<name>A0ABQ9JXU7_9CUCU</name>
<dbReference type="InterPro" id="IPR013120">
    <property type="entry name" value="FAR_NAD-bd"/>
</dbReference>